<protein>
    <submittedName>
        <fullName evidence="1">Uncharacterized protein</fullName>
    </submittedName>
</protein>
<gene>
    <name evidence="1" type="ORF">HINF_LOCUS12062</name>
    <name evidence="2" type="ORF">HINF_LOCUS19704</name>
    <name evidence="3" type="ORF">HINF_LOCUS63370</name>
    <name evidence="4" type="ORF">HINF_LOCUS73702</name>
</gene>
<dbReference type="EMBL" id="CATOUU010000506">
    <property type="protein sequence ID" value="CAI9932059.1"/>
    <property type="molecule type" value="Genomic_DNA"/>
</dbReference>
<organism evidence="1">
    <name type="scientific">Hexamita inflata</name>
    <dbReference type="NCBI Taxonomy" id="28002"/>
    <lineage>
        <taxon>Eukaryota</taxon>
        <taxon>Metamonada</taxon>
        <taxon>Diplomonadida</taxon>
        <taxon>Hexamitidae</taxon>
        <taxon>Hexamitinae</taxon>
        <taxon>Hexamita</taxon>
    </lineage>
</organism>
<dbReference type="AlphaFoldDB" id="A0AA86TRY2"/>
<reference evidence="1" key="1">
    <citation type="submission" date="2023-06" db="EMBL/GenBank/DDBJ databases">
        <authorList>
            <person name="Kurt Z."/>
        </authorList>
    </citation>
    <scope>NUCLEOTIDE SEQUENCE</scope>
</reference>
<dbReference type="Proteomes" id="UP001642409">
    <property type="component" value="Unassembled WGS sequence"/>
</dbReference>
<reference evidence="3 5" key="2">
    <citation type="submission" date="2024-07" db="EMBL/GenBank/DDBJ databases">
        <authorList>
            <person name="Akdeniz Z."/>
        </authorList>
    </citation>
    <scope>NUCLEOTIDE SEQUENCE [LARGE SCALE GENOMIC DNA]</scope>
</reference>
<keyword evidence="5" id="KW-1185">Reference proteome</keyword>
<accession>A0AA86TRY2</accession>
<evidence type="ECO:0000313" key="3">
    <source>
        <dbReference type="EMBL" id="CAL6086860.1"/>
    </source>
</evidence>
<evidence type="ECO:0000313" key="4">
    <source>
        <dbReference type="EMBL" id="CAL6106357.1"/>
    </source>
</evidence>
<evidence type="ECO:0000313" key="1">
    <source>
        <dbReference type="EMBL" id="CAI9924417.1"/>
    </source>
</evidence>
<dbReference type="EMBL" id="CAXDID020000396">
    <property type="protein sequence ID" value="CAL6086860.1"/>
    <property type="molecule type" value="Genomic_DNA"/>
</dbReference>
<dbReference type="EMBL" id="CAXDID020000610">
    <property type="protein sequence ID" value="CAL6106357.1"/>
    <property type="molecule type" value="Genomic_DNA"/>
</dbReference>
<name>A0AA86TRY2_9EUKA</name>
<evidence type="ECO:0000313" key="5">
    <source>
        <dbReference type="Proteomes" id="UP001642409"/>
    </source>
</evidence>
<dbReference type="EMBL" id="CATOUU010000311">
    <property type="protein sequence ID" value="CAI9924417.1"/>
    <property type="molecule type" value="Genomic_DNA"/>
</dbReference>
<evidence type="ECO:0000313" key="2">
    <source>
        <dbReference type="EMBL" id="CAI9932059.1"/>
    </source>
</evidence>
<sequence length="144" mass="16088">MQLHTRCIFGRWSMRTANSILSNGICVCQPQYSILQYGFCVCTITGQSIVNGVCTCPAGSTLSGSTCVCNVAGSEIKQNTCVCTKDYKRYSYNWNGGNYGAERSLQKKLNGRQWKMMKIKIQKIDEQILTLCGKGDEKGVQIWF</sequence>
<comment type="caution">
    <text evidence="1">The sequence shown here is derived from an EMBL/GenBank/DDBJ whole genome shotgun (WGS) entry which is preliminary data.</text>
</comment>
<proteinExistence type="predicted"/>